<reference evidence="1 2" key="1">
    <citation type="submission" date="2013-11" db="EMBL/GenBank/DDBJ databases">
        <title>Metagenomic analysis of a methanogenic consortium involved in long chain n-alkane degradation.</title>
        <authorList>
            <person name="Davidova I.A."/>
            <person name="Callaghan A.V."/>
            <person name="Wawrik B."/>
            <person name="Pruitt S."/>
            <person name="Marks C."/>
            <person name="Duncan K.E."/>
            <person name="Suflita J.M."/>
        </authorList>
    </citation>
    <scope>NUCLEOTIDE SEQUENCE [LARGE SCALE GENOMIC DNA]</scope>
    <source>
        <strain evidence="1 2">SPR</strain>
    </source>
</reference>
<evidence type="ECO:0000313" key="2">
    <source>
        <dbReference type="Proteomes" id="UP000032233"/>
    </source>
</evidence>
<comment type="caution">
    <text evidence="1">The sequence shown here is derived from an EMBL/GenBank/DDBJ whole genome shotgun (WGS) entry which is preliminary data.</text>
</comment>
<dbReference type="RefSeq" id="WP_044347522.1">
    <property type="nucleotide sequence ID" value="NZ_AZAC01000008.1"/>
</dbReference>
<dbReference type="AlphaFoldDB" id="A0A0D2JGM0"/>
<accession>A0A0D2JGM0</accession>
<dbReference type="EMBL" id="AZAC01000008">
    <property type="protein sequence ID" value="KIX14886.1"/>
    <property type="molecule type" value="Genomic_DNA"/>
</dbReference>
<name>A0A0D2JGM0_9BACT</name>
<keyword evidence="2" id="KW-1185">Reference proteome</keyword>
<organism evidence="1 2">
    <name type="scientific">Dethiosulfatarculus sandiegensis</name>
    <dbReference type="NCBI Taxonomy" id="1429043"/>
    <lineage>
        <taxon>Bacteria</taxon>
        <taxon>Pseudomonadati</taxon>
        <taxon>Thermodesulfobacteriota</taxon>
        <taxon>Desulfarculia</taxon>
        <taxon>Desulfarculales</taxon>
        <taxon>Desulfarculaceae</taxon>
        <taxon>Dethiosulfatarculus</taxon>
    </lineage>
</organism>
<sequence length="107" mass="10668">MAVTFGNMAKISAQSSMAIGNAQASSMGLGQQSANALAITDLMGGKDDQKGMIGTLLSSGTENRMKGDAFKNDLMAIGQAAVVTGPGRGVGLSASSSMLGSNINKVV</sequence>
<dbReference type="InParanoid" id="A0A0D2JGM0"/>
<protein>
    <submittedName>
        <fullName evidence="1">Uncharacterized protein</fullName>
    </submittedName>
</protein>
<dbReference type="OrthoDB" id="9858858at2"/>
<proteinExistence type="predicted"/>
<gene>
    <name evidence="1" type="ORF">X474_06990</name>
</gene>
<evidence type="ECO:0000313" key="1">
    <source>
        <dbReference type="EMBL" id="KIX14886.1"/>
    </source>
</evidence>
<dbReference type="Proteomes" id="UP000032233">
    <property type="component" value="Unassembled WGS sequence"/>
</dbReference>